<gene>
    <name evidence="2" type="ORF">AVDCRST_MAG19-241</name>
</gene>
<proteinExistence type="predicted"/>
<feature type="region of interest" description="Disordered" evidence="1">
    <location>
        <begin position="37"/>
        <end position="56"/>
    </location>
</feature>
<evidence type="ECO:0000313" key="2">
    <source>
        <dbReference type="EMBL" id="CAA9545974.1"/>
    </source>
</evidence>
<accession>A0A6J4UC80</accession>
<dbReference type="EMBL" id="CADCWL010000015">
    <property type="protein sequence ID" value="CAA9545974.1"/>
    <property type="molecule type" value="Genomic_DNA"/>
</dbReference>
<name>A0A6J4UC80_9BACT</name>
<organism evidence="2">
    <name type="scientific">uncultured Thermomicrobiales bacterium</name>
    <dbReference type="NCBI Taxonomy" id="1645740"/>
    <lineage>
        <taxon>Bacteria</taxon>
        <taxon>Pseudomonadati</taxon>
        <taxon>Thermomicrobiota</taxon>
        <taxon>Thermomicrobia</taxon>
        <taxon>Thermomicrobiales</taxon>
        <taxon>environmental samples</taxon>
    </lineage>
</organism>
<reference evidence="2" key="1">
    <citation type="submission" date="2020-02" db="EMBL/GenBank/DDBJ databases">
        <authorList>
            <person name="Meier V. D."/>
        </authorList>
    </citation>
    <scope>NUCLEOTIDE SEQUENCE</scope>
    <source>
        <strain evidence="2">AVDCRST_MAG19</strain>
    </source>
</reference>
<protein>
    <submittedName>
        <fullName evidence="2">Uncharacterized protein</fullName>
    </submittedName>
</protein>
<dbReference type="AlphaFoldDB" id="A0A6J4UC80"/>
<evidence type="ECO:0000256" key="1">
    <source>
        <dbReference type="SAM" id="MobiDB-lite"/>
    </source>
</evidence>
<sequence length="56" mass="5937">MSGRLSRICAGADNPTEHRCRHGTGGLIGMRHRRPALGSAGTAEGREAYAATEWAD</sequence>